<dbReference type="PIRSF" id="PIRSF015894">
    <property type="entry name" value="Skb1_MeTrfase"/>
    <property type="match status" value="1"/>
</dbReference>
<dbReference type="FunFam" id="3.40.50.150:FF:000029">
    <property type="entry name" value="Protein arginine N-methyltransferase 5"/>
    <property type="match status" value="1"/>
</dbReference>
<dbReference type="Gene3D" id="3.20.20.150">
    <property type="entry name" value="Divalent-metal-dependent TIM barrel enzymes"/>
    <property type="match status" value="1"/>
</dbReference>
<dbReference type="AlphaFoldDB" id="A0A9X0CT94"/>
<evidence type="ECO:0000313" key="15">
    <source>
        <dbReference type="EMBL" id="KAJ7374696.1"/>
    </source>
</evidence>
<dbReference type="FunFam" id="2.70.160.11:FF:000003">
    <property type="entry name" value="Protein arginine N-methyltransferase 5"/>
    <property type="match status" value="1"/>
</dbReference>
<keyword evidence="2 8" id="KW-0808">Transferase</keyword>
<dbReference type="OrthoDB" id="1368803at2759"/>
<dbReference type="GO" id="GO:0035243">
    <property type="term" value="F:protein-arginine omega-N symmetric methyltransferase activity"/>
    <property type="evidence" value="ECO:0007669"/>
    <property type="project" value="UniProtKB-EC"/>
</dbReference>
<dbReference type="InterPro" id="IPR007857">
    <property type="entry name" value="Arg_MeTrfase_PRMT5"/>
</dbReference>
<dbReference type="CDD" id="cd02440">
    <property type="entry name" value="AdoMet_MTases"/>
    <property type="match status" value="1"/>
</dbReference>
<feature type="domain" description="PRMT5 arginine-N-methyltransferase" evidence="12">
    <location>
        <begin position="293"/>
        <end position="460"/>
    </location>
</feature>
<evidence type="ECO:0000256" key="2">
    <source>
        <dbReference type="ARBA" id="ARBA00022679"/>
    </source>
</evidence>
<evidence type="ECO:0000259" key="13">
    <source>
        <dbReference type="Pfam" id="PF17285"/>
    </source>
</evidence>
<dbReference type="PANTHER" id="PTHR10738:SF0">
    <property type="entry name" value="PROTEIN ARGININE N-METHYLTRANSFERASE 5"/>
    <property type="match status" value="1"/>
</dbReference>
<organism evidence="15 16">
    <name type="scientific">Desmophyllum pertusum</name>
    <dbReference type="NCBI Taxonomy" id="174260"/>
    <lineage>
        <taxon>Eukaryota</taxon>
        <taxon>Metazoa</taxon>
        <taxon>Cnidaria</taxon>
        <taxon>Anthozoa</taxon>
        <taxon>Hexacorallia</taxon>
        <taxon>Scleractinia</taxon>
        <taxon>Caryophylliina</taxon>
        <taxon>Caryophylliidae</taxon>
        <taxon>Desmophyllum</taxon>
    </lineage>
</organism>
<feature type="binding site" evidence="10">
    <location>
        <begin position="415"/>
        <end position="416"/>
    </location>
    <ligand>
        <name>S-adenosyl-L-methionine</name>
        <dbReference type="ChEBI" id="CHEBI:59789"/>
    </ligand>
</feature>
<evidence type="ECO:0000256" key="3">
    <source>
        <dbReference type="ARBA" id="ARBA00022691"/>
    </source>
</evidence>
<dbReference type="InterPro" id="IPR035247">
    <property type="entry name" value="PRMT5_TIM"/>
</dbReference>
<feature type="binding site" evidence="10">
    <location>
        <position position="388"/>
    </location>
    <ligand>
        <name>S-adenosyl-L-methionine</name>
        <dbReference type="ChEBI" id="CHEBI:59789"/>
    </ligand>
</feature>
<dbReference type="PANTHER" id="PTHR10738">
    <property type="entry name" value="PROTEIN ARGININE N-METHYLTRANSFERASE 5"/>
    <property type="match status" value="1"/>
</dbReference>
<evidence type="ECO:0000256" key="4">
    <source>
        <dbReference type="ARBA" id="ARBA00022853"/>
    </source>
</evidence>
<dbReference type="InterPro" id="IPR025799">
    <property type="entry name" value="Arg_MeTrfase"/>
</dbReference>
<name>A0A9X0CT94_9CNID</name>
<dbReference type="InterPro" id="IPR029063">
    <property type="entry name" value="SAM-dependent_MTases_sf"/>
</dbReference>
<comment type="similarity">
    <text evidence="8">Belongs to the class I-like SAM-binding methyltransferase superfamily.</text>
</comment>
<dbReference type="InterPro" id="IPR035248">
    <property type="entry name" value="PRMT5_C"/>
</dbReference>
<evidence type="ECO:0000256" key="1">
    <source>
        <dbReference type="ARBA" id="ARBA00022603"/>
    </source>
</evidence>
<gene>
    <name evidence="15" type="primary">PRMT5</name>
    <name evidence="15" type="ORF">OS493_005038</name>
</gene>
<evidence type="ECO:0000256" key="11">
    <source>
        <dbReference type="PIRSR" id="PIRSR015894-3"/>
    </source>
</evidence>
<keyword evidence="1 8" id="KW-0489">Methyltransferase</keyword>
<proteinExistence type="inferred from homology"/>
<dbReference type="Pfam" id="PF17285">
    <property type="entry name" value="PRMT5_TIM"/>
    <property type="match status" value="1"/>
</dbReference>
<dbReference type="GO" id="GO:0032259">
    <property type="term" value="P:methylation"/>
    <property type="evidence" value="ECO:0007669"/>
    <property type="project" value="UniProtKB-KW"/>
</dbReference>
<evidence type="ECO:0000256" key="6">
    <source>
        <dbReference type="ARBA" id="ARBA00023163"/>
    </source>
</evidence>
<dbReference type="GO" id="GO:0005634">
    <property type="term" value="C:nucleus"/>
    <property type="evidence" value="ECO:0007669"/>
    <property type="project" value="TreeGrafter"/>
</dbReference>
<feature type="site" description="Critical for specifying symmetric addition of methyl groups" evidence="11">
    <location>
        <position position="323"/>
    </location>
</feature>
<dbReference type="Proteomes" id="UP001163046">
    <property type="component" value="Unassembled WGS sequence"/>
</dbReference>
<evidence type="ECO:0000256" key="10">
    <source>
        <dbReference type="PIRSR" id="PIRSR015894-2"/>
    </source>
</evidence>
<dbReference type="GO" id="GO:0044020">
    <property type="term" value="F:histone H4R3 methyltransferase activity"/>
    <property type="evidence" value="ECO:0007669"/>
    <property type="project" value="UniProtKB-ARBA"/>
</dbReference>
<dbReference type="PROSITE" id="PS51678">
    <property type="entry name" value="SAM_MT_PRMT"/>
    <property type="match status" value="1"/>
</dbReference>
<evidence type="ECO:0000313" key="16">
    <source>
        <dbReference type="Proteomes" id="UP001163046"/>
    </source>
</evidence>
<dbReference type="Gene3D" id="3.40.50.150">
    <property type="entry name" value="Vaccinia Virus protein VP39"/>
    <property type="match status" value="1"/>
</dbReference>
<comment type="caution">
    <text evidence="15">The sequence shown here is derived from an EMBL/GenBank/DDBJ whole genome shotgun (WGS) entry which is preliminary data.</text>
</comment>
<evidence type="ECO:0000259" key="12">
    <source>
        <dbReference type="Pfam" id="PF05185"/>
    </source>
</evidence>
<feature type="active site" description="Proton donor/acceptor" evidence="9">
    <location>
        <position position="440"/>
    </location>
</feature>
<feature type="domain" description="PRMT5 TIM barrel" evidence="13">
    <location>
        <begin position="34"/>
        <end position="285"/>
    </location>
</feature>
<dbReference type="InterPro" id="IPR035075">
    <property type="entry name" value="PRMT5"/>
</dbReference>
<dbReference type="EMBL" id="MU826827">
    <property type="protein sequence ID" value="KAJ7374696.1"/>
    <property type="molecule type" value="Genomic_DNA"/>
</dbReference>
<protein>
    <recommendedName>
        <fullName evidence="8">Protein arginine N-methyltransferase</fullName>
    </recommendedName>
</protein>
<evidence type="ECO:0000256" key="8">
    <source>
        <dbReference type="PIRNR" id="PIRNR015894"/>
    </source>
</evidence>
<keyword evidence="3 8" id="KW-0949">S-adenosyl-L-methionine</keyword>
<dbReference type="Pfam" id="PF05185">
    <property type="entry name" value="PRMT5"/>
    <property type="match status" value="1"/>
</dbReference>
<reference evidence="15" key="1">
    <citation type="submission" date="2023-01" db="EMBL/GenBank/DDBJ databases">
        <title>Genome assembly of the deep-sea coral Lophelia pertusa.</title>
        <authorList>
            <person name="Herrera S."/>
            <person name="Cordes E."/>
        </authorList>
    </citation>
    <scope>NUCLEOTIDE SEQUENCE</scope>
    <source>
        <strain evidence="15">USNM1676648</strain>
        <tissue evidence="15">Polyp</tissue>
    </source>
</reference>
<evidence type="ECO:0000256" key="7">
    <source>
        <dbReference type="ARBA" id="ARBA00048612"/>
    </source>
</evidence>
<keyword evidence="4" id="KW-0156">Chromatin regulator</keyword>
<evidence type="ECO:0000256" key="5">
    <source>
        <dbReference type="ARBA" id="ARBA00023015"/>
    </source>
</evidence>
<dbReference type="FunFam" id="3.20.20.150:FF:000008">
    <property type="entry name" value="Protein arginine N-methyltransferase 5"/>
    <property type="match status" value="1"/>
</dbReference>
<sequence length="634" mass="72173">MKRIKMADHRVSCGRDFFCVPDLAGALRNATNGGFDFISVPICHPRYRREFLDPVPNRTGAFTRSDWTNFEFVSDWNSLIVGKTSPWLNLDSPNETVRKNSEQALHQELCYSVHLSLPAVLVPLKSYNCANLAHHINTSITDTHVQQVWVHVSMKSPEDEYDKHLFEDEDEVTANKLEKDPWEWWNLFRTICANSRKVGLALEISAELPSEEELERWCGEPVKAAMLSTSLFLTNKSGYPVLPKAHQALLKKLFRLNTQLILTGVNKYKDKGLGFYYQYLAHLYQTQPDLDNVSQFAKGYEDYLQCPLQPLMDNLESQTYEIFERDPIKYRQYQKAVYEALLDRVPEDKKDSVVTVIMVVGAGRGPLVRASLTAGEETGRKVRVYAVEKNPNAVVTLETLKEEEWNGDVAVVSSDMREWDAPEQADILVSELLGSFGDNELSPECLDGAQRFLKDDGISIPCEYTSFLAPVSAPKLHYEVSQSNADTSKGPLAPFETPYVVRLHNVTVLAAPQPCFIFTHPNRADRIDNSRVKSLEFEVKTCFTLHGFSGYFETILYKDVTLSIRPETHSEGMFSWFPFFFPIKEPQYVTAGSTVACHFWRKCTTKKVWYEWCMSRPAPVPLHNPGGRSYVIGL</sequence>
<dbReference type="GO" id="GO:0005829">
    <property type="term" value="C:cytosol"/>
    <property type="evidence" value="ECO:0007669"/>
    <property type="project" value="TreeGrafter"/>
</dbReference>
<dbReference type="SUPFAM" id="SSF53335">
    <property type="entry name" value="S-adenosyl-L-methionine-dependent methyltransferases"/>
    <property type="match status" value="1"/>
</dbReference>
<keyword evidence="6" id="KW-0804">Transcription</keyword>
<keyword evidence="16" id="KW-1185">Reference proteome</keyword>
<feature type="active site" description="Proton donor/acceptor" evidence="9">
    <location>
        <position position="431"/>
    </location>
</feature>
<keyword evidence="5" id="KW-0805">Transcription regulation</keyword>
<evidence type="ECO:0000256" key="9">
    <source>
        <dbReference type="PIRSR" id="PIRSR015894-1"/>
    </source>
</evidence>
<feature type="domain" description="PRMT5 oligomerisation" evidence="14">
    <location>
        <begin position="463"/>
        <end position="632"/>
    </location>
</feature>
<dbReference type="GO" id="GO:0006355">
    <property type="term" value="P:regulation of DNA-templated transcription"/>
    <property type="evidence" value="ECO:0007669"/>
    <property type="project" value="TreeGrafter"/>
</dbReference>
<feature type="binding site" evidence="10">
    <location>
        <begin position="329"/>
        <end position="330"/>
    </location>
    <ligand>
        <name>S-adenosyl-L-methionine</name>
        <dbReference type="ChEBI" id="CHEBI:59789"/>
    </ligand>
</feature>
<evidence type="ECO:0000259" key="14">
    <source>
        <dbReference type="Pfam" id="PF17286"/>
    </source>
</evidence>
<feature type="binding site" evidence="10">
    <location>
        <position position="320"/>
    </location>
    <ligand>
        <name>S-adenosyl-L-methionine</name>
        <dbReference type="ChEBI" id="CHEBI:59789"/>
    </ligand>
</feature>
<dbReference type="Pfam" id="PF17286">
    <property type="entry name" value="PRMT5_C"/>
    <property type="match status" value="1"/>
</dbReference>
<accession>A0A9X0CT94</accession>
<dbReference type="Gene3D" id="2.70.160.11">
    <property type="entry name" value="Hnrnp arginine n-methyltransferase1"/>
    <property type="match status" value="1"/>
</dbReference>
<comment type="catalytic activity">
    <reaction evidence="7">
        <text>L-arginyl-[protein] + 2 S-adenosyl-L-methionine = N(omega),N(omega)'-dimethyl-L-arginyl-[protein] + 2 S-adenosyl-L-homocysteine + 2 H(+)</text>
        <dbReference type="Rhea" id="RHEA:48108"/>
        <dbReference type="Rhea" id="RHEA-COMP:10532"/>
        <dbReference type="Rhea" id="RHEA-COMP:11992"/>
        <dbReference type="ChEBI" id="CHEBI:15378"/>
        <dbReference type="ChEBI" id="CHEBI:29965"/>
        <dbReference type="ChEBI" id="CHEBI:57856"/>
        <dbReference type="ChEBI" id="CHEBI:59789"/>
        <dbReference type="ChEBI" id="CHEBI:88221"/>
        <dbReference type="EC" id="2.1.1.320"/>
    </reaction>
</comment>